<name>A0ABV3PEI6_9HYPH</name>
<gene>
    <name evidence="1" type="ORF">ABXS05_00735</name>
</gene>
<reference evidence="1 2" key="1">
    <citation type="submission" date="2024-07" db="EMBL/GenBank/DDBJ databases">
        <title>Description of Labrys sedimenti sp. nov., isolated from a diclofenac-degrading enrichment culture.</title>
        <authorList>
            <person name="Tancsics A."/>
            <person name="Csepanyi A."/>
        </authorList>
    </citation>
    <scope>NUCLEOTIDE SEQUENCE [LARGE SCALE GENOMIC DNA]</scope>
    <source>
        <strain evidence="1 2">LMG 23578</strain>
    </source>
</reference>
<comment type="caution">
    <text evidence="1">The sequence shown here is derived from an EMBL/GenBank/DDBJ whole genome shotgun (WGS) entry which is preliminary data.</text>
</comment>
<keyword evidence="2" id="KW-1185">Reference proteome</keyword>
<dbReference type="EMBL" id="JBFNQD010000001">
    <property type="protein sequence ID" value="MEW9304045.1"/>
    <property type="molecule type" value="Genomic_DNA"/>
</dbReference>
<sequence length="172" mass="18151">MSRPVTGSAGAIILTICLALPALSSELAPWPPRDPGQPEANVAMTRGWITTLREIRDFASLQKAAGSGGKLLAVETDLETPRAIYGWKGLDGRGQMKVFLYRNGDFGITATPADGAGDITMNNSGAFVCPSCSPPVDACGRRPSWVSHSVHWDGSDCHCTITGPQTLRPGPC</sequence>
<evidence type="ECO:0000313" key="2">
    <source>
        <dbReference type="Proteomes" id="UP001555786"/>
    </source>
</evidence>
<dbReference type="RefSeq" id="WP_367622578.1">
    <property type="nucleotide sequence ID" value="NZ_JBFNQD010000001.1"/>
</dbReference>
<dbReference type="Proteomes" id="UP001555786">
    <property type="component" value="Unassembled WGS sequence"/>
</dbReference>
<evidence type="ECO:0000313" key="1">
    <source>
        <dbReference type="EMBL" id="MEW9304045.1"/>
    </source>
</evidence>
<accession>A0ABV3PEI6</accession>
<protein>
    <submittedName>
        <fullName evidence="1">Uncharacterized protein</fullName>
    </submittedName>
</protein>
<proteinExistence type="predicted"/>
<organism evidence="1 2">
    <name type="scientific">Labrys neptuniae</name>
    <dbReference type="NCBI Taxonomy" id="376174"/>
    <lineage>
        <taxon>Bacteria</taxon>
        <taxon>Pseudomonadati</taxon>
        <taxon>Pseudomonadota</taxon>
        <taxon>Alphaproteobacteria</taxon>
        <taxon>Hyphomicrobiales</taxon>
        <taxon>Xanthobacteraceae</taxon>
        <taxon>Labrys</taxon>
    </lineage>
</organism>